<feature type="compositionally biased region" description="Low complexity" evidence="10">
    <location>
        <begin position="218"/>
        <end position="228"/>
    </location>
</feature>
<comment type="caution">
    <text evidence="12">The sequence shown here is derived from an EMBL/GenBank/DDBJ whole genome shotgun (WGS) entry which is preliminary data.</text>
</comment>
<dbReference type="SUPFAM" id="SSF64268">
    <property type="entry name" value="PX domain"/>
    <property type="match status" value="1"/>
</dbReference>
<proteinExistence type="inferred from homology"/>
<dbReference type="CDD" id="cd07280">
    <property type="entry name" value="PX_YPT35"/>
    <property type="match status" value="1"/>
</dbReference>
<evidence type="ECO:0000256" key="10">
    <source>
        <dbReference type="SAM" id="MobiDB-lite"/>
    </source>
</evidence>
<feature type="compositionally biased region" description="Low complexity" evidence="10">
    <location>
        <begin position="239"/>
        <end position="256"/>
    </location>
</feature>
<dbReference type="Pfam" id="PF00787">
    <property type="entry name" value="PX"/>
    <property type="match status" value="1"/>
</dbReference>
<evidence type="ECO:0000256" key="5">
    <source>
        <dbReference type="ARBA" id="ARBA00022753"/>
    </source>
</evidence>
<evidence type="ECO:0000256" key="9">
    <source>
        <dbReference type="ARBA" id="ARBA00033785"/>
    </source>
</evidence>
<keyword evidence="6" id="KW-0472">Membrane</keyword>
<dbReference type="PANTHER" id="PTHR10555:SF170">
    <property type="entry name" value="FI18122P1"/>
    <property type="match status" value="1"/>
</dbReference>
<feature type="compositionally biased region" description="Pro residues" evidence="10">
    <location>
        <begin position="199"/>
        <end position="208"/>
    </location>
</feature>
<feature type="region of interest" description="Disordered" evidence="10">
    <location>
        <begin position="178"/>
        <end position="315"/>
    </location>
</feature>
<gene>
    <name evidence="12" type="ORF">DL762_003055</name>
</gene>
<name>A0ABY0HCA7_9PEZI</name>
<evidence type="ECO:0000256" key="1">
    <source>
        <dbReference type="ARBA" id="ARBA00004148"/>
    </source>
</evidence>
<sequence length="435" mass="47416">MHFTASRTLPRYCPASARRNLHRDTSLLLSSRLKRGIGLGHAPEHAAIGALAQQLPLIVGQRRGYREILPWAALTGLDEAHVVFRLGGELERAVLQRAPRDHRSELRGIGLLGRKVGKQPPRLASRVPVPVNSGRAMIRLPLLMTGSKVSRHGFRGRGMGNYERSCHRLPQDLDSATDAIWGINGGGSRKDGAPGPDITKPPSPPPTEPDTETDSDEVTTTPTTTAAPGRRLDSEVGPEPGAEGTQQQAGPGTGAEISSNAPGAAPESPIASPAMTSPPYWMHHNGPRHDRTASNASVESIPTGGITLRDNETSSVDERGSACWARSVQVTDYVVVNGSATSVGAFVVYNIRVETLNGSYMNIRKRYSEFDDFRWRLIRTFPGFEAAVPELPPKSIISKFRPKFLEKRRAGLQYFLKYASRGLHRWLVRAILTSE</sequence>
<reference evidence="12 13" key="1">
    <citation type="submission" date="2018-06" db="EMBL/GenBank/DDBJ databases">
        <title>Complete Genomes of Monosporascus.</title>
        <authorList>
            <person name="Robinson A.J."/>
            <person name="Natvig D.O."/>
        </authorList>
    </citation>
    <scope>NUCLEOTIDE SEQUENCE [LARGE SCALE GENOMIC DNA]</scope>
    <source>
        <strain evidence="12 13">CBS 609.92</strain>
    </source>
</reference>
<evidence type="ECO:0000256" key="7">
    <source>
        <dbReference type="ARBA" id="ARBA00033728"/>
    </source>
</evidence>
<evidence type="ECO:0000256" key="3">
    <source>
        <dbReference type="ARBA" id="ARBA00007426"/>
    </source>
</evidence>
<organism evidence="12 13">
    <name type="scientific">Monosporascus cannonballus</name>
    <dbReference type="NCBI Taxonomy" id="155416"/>
    <lineage>
        <taxon>Eukaryota</taxon>
        <taxon>Fungi</taxon>
        <taxon>Dikarya</taxon>
        <taxon>Ascomycota</taxon>
        <taxon>Pezizomycotina</taxon>
        <taxon>Sordariomycetes</taxon>
        <taxon>Xylariomycetidae</taxon>
        <taxon>Xylariales</taxon>
        <taxon>Xylariales incertae sedis</taxon>
        <taxon>Monosporascus</taxon>
    </lineage>
</organism>
<evidence type="ECO:0000313" key="13">
    <source>
        <dbReference type="Proteomes" id="UP000294003"/>
    </source>
</evidence>
<evidence type="ECO:0000256" key="2">
    <source>
        <dbReference type="ARBA" id="ARBA00004177"/>
    </source>
</evidence>
<dbReference type="InterPro" id="IPR037917">
    <property type="entry name" value="Ypt35_PX"/>
</dbReference>
<feature type="domain" description="PX" evidence="11">
    <location>
        <begin position="327"/>
        <end position="435"/>
    </location>
</feature>
<dbReference type="SMART" id="SM00312">
    <property type="entry name" value="PX"/>
    <property type="match status" value="1"/>
</dbReference>
<evidence type="ECO:0000256" key="4">
    <source>
        <dbReference type="ARBA" id="ARBA00022554"/>
    </source>
</evidence>
<dbReference type="InterPro" id="IPR001683">
    <property type="entry name" value="PX_dom"/>
</dbReference>
<evidence type="ECO:0000259" key="11">
    <source>
        <dbReference type="PROSITE" id="PS50195"/>
    </source>
</evidence>
<comment type="function">
    <text evidence="7">Recruits the lipid transfer protein VPS13 to endosomal and vacuolar membranes.</text>
</comment>
<keyword evidence="5" id="KW-0967">Endosome</keyword>
<keyword evidence="13" id="KW-1185">Reference proteome</keyword>
<comment type="similarity">
    <text evidence="3">Belongs to the YPT35 family.</text>
</comment>
<evidence type="ECO:0000256" key="6">
    <source>
        <dbReference type="ARBA" id="ARBA00023136"/>
    </source>
</evidence>
<dbReference type="PANTHER" id="PTHR10555">
    <property type="entry name" value="SORTING NEXIN"/>
    <property type="match status" value="1"/>
</dbReference>
<dbReference type="Gene3D" id="3.30.1520.10">
    <property type="entry name" value="Phox-like domain"/>
    <property type="match status" value="1"/>
</dbReference>
<keyword evidence="4" id="KW-0926">Vacuole</keyword>
<dbReference type="Proteomes" id="UP000294003">
    <property type="component" value="Unassembled WGS sequence"/>
</dbReference>
<protein>
    <recommendedName>
        <fullName evidence="8">Endosomal/vacuolar adapter protein YPT35</fullName>
    </recommendedName>
    <alternativeName>
        <fullName evidence="9">PX domain-containing protein YPT35</fullName>
    </alternativeName>
</protein>
<comment type="subcellular location">
    <subcellularLocation>
        <location evidence="2">Endosome</location>
    </subcellularLocation>
    <subcellularLocation>
        <location evidence="1">Vacuole membrane</location>
        <topology evidence="1">Peripheral membrane protein</topology>
    </subcellularLocation>
</comment>
<evidence type="ECO:0000313" key="12">
    <source>
        <dbReference type="EMBL" id="RYO89778.1"/>
    </source>
</evidence>
<dbReference type="InterPro" id="IPR036871">
    <property type="entry name" value="PX_dom_sf"/>
</dbReference>
<evidence type="ECO:0000256" key="8">
    <source>
        <dbReference type="ARBA" id="ARBA00033774"/>
    </source>
</evidence>
<dbReference type="PROSITE" id="PS50195">
    <property type="entry name" value="PX"/>
    <property type="match status" value="1"/>
</dbReference>
<dbReference type="EMBL" id="QJNS01000067">
    <property type="protein sequence ID" value="RYO89778.1"/>
    <property type="molecule type" value="Genomic_DNA"/>
</dbReference>
<accession>A0ABY0HCA7</accession>